<dbReference type="InterPro" id="IPR013746">
    <property type="entry name" value="HMG_CoA_synt_C_dom"/>
</dbReference>
<dbReference type="Pfam" id="PF01154">
    <property type="entry name" value="HMG_CoA_synt_N"/>
    <property type="match status" value="1"/>
</dbReference>
<feature type="binding site" evidence="9">
    <location>
        <position position="272"/>
    </location>
    <ligand>
        <name>CoA</name>
        <dbReference type="ChEBI" id="CHEBI:57287"/>
    </ligand>
</feature>
<feature type="domain" description="Hydroxymethylglutaryl-coenzyme A synthase N-terminal" evidence="11">
    <location>
        <begin position="9"/>
        <end position="182"/>
    </location>
</feature>
<keyword evidence="10" id="KW-0753">Steroid metabolism</keyword>
<dbReference type="FunFam" id="3.40.47.10:FF:000008">
    <property type="entry name" value="3-hydroxy-3-methylglutaryl coenzyme A synthase"/>
    <property type="match status" value="1"/>
</dbReference>
<dbReference type="Proteomes" id="UP000663860">
    <property type="component" value="Unassembled WGS sequence"/>
</dbReference>
<protein>
    <recommendedName>
        <fullName evidence="3 10">Hydroxymethylglutaryl-CoA synthase</fullName>
        <shortName evidence="10">HMG-CoA synthase</shortName>
        <ecNumber evidence="3 10">2.3.3.10</ecNumber>
    </recommendedName>
    <alternativeName>
        <fullName evidence="10">3-hydroxy-3-methylglutaryl coenzyme A synthase</fullName>
    </alternativeName>
</protein>
<evidence type="ECO:0000259" key="12">
    <source>
        <dbReference type="Pfam" id="PF08540"/>
    </source>
</evidence>
<dbReference type="NCBIfam" id="TIGR01833">
    <property type="entry name" value="HMG-CoA-S_euk"/>
    <property type="match status" value="1"/>
</dbReference>
<dbReference type="GO" id="GO:0016126">
    <property type="term" value="P:sterol biosynthetic process"/>
    <property type="evidence" value="ECO:0007669"/>
    <property type="project" value="UniProtKB-KW"/>
</dbReference>
<keyword evidence="10" id="KW-0444">Lipid biosynthesis</keyword>
<feature type="binding site" evidence="9">
    <location>
        <position position="163"/>
    </location>
    <ligand>
        <name>CoA</name>
        <dbReference type="ChEBI" id="CHEBI:57287"/>
    </ligand>
</feature>
<evidence type="ECO:0000256" key="4">
    <source>
        <dbReference type="ARBA" id="ARBA00022679"/>
    </source>
</evidence>
<dbReference type="EC" id="2.3.3.10" evidence="3 10"/>
<comment type="function">
    <text evidence="10">Catalyzes the condensation of acetyl-CoA with acetoacetyl-CoA to form HMG-CoA.</text>
</comment>
<dbReference type="Pfam" id="PF08540">
    <property type="entry name" value="HMG_CoA_synt_C"/>
    <property type="match status" value="1"/>
</dbReference>
<evidence type="ECO:0000256" key="10">
    <source>
        <dbReference type="RuleBase" id="RU364071"/>
    </source>
</evidence>
<gene>
    <name evidence="13" type="ORF">IZO911_LOCUS20496</name>
</gene>
<evidence type="ECO:0000256" key="3">
    <source>
        <dbReference type="ARBA" id="ARBA00012978"/>
    </source>
</evidence>
<dbReference type="EMBL" id="CAJNOE010000213">
    <property type="protein sequence ID" value="CAF1054059.1"/>
    <property type="molecule type" value="Genomic_DNA"/>
</dbReference>
<comment type="caution">
    <text evidence="13">The sequence shown here is derived from an EMBL/GenBank/DDBJ whole genome shotgun (WGS) entry which is preliminary data.</text>
</comment>
<dbReference type="PANTHER" id="PTHR43323">
    <property type="entry name" value="3-HYDROXY-3-METHYLGLUTARYL COENZYME A SYNTHASE"/>
    <property type="match status" value="1"/>
</dbReference>
<feature type="active site" description="Proton donor/acceptor" evidence="8">
    <location>
        <position position="91"/>
    </location>
</feature>
<dbReference type="PANTHER" id="PTHR43323:SF2">
    <property type="entry name" value="HYDROXYMETHYLGLUTARYL-COA SYNTHASE"/>
    <property type="match status" value="1"/>
</dbReference>
<dbReference type="InterPro" id="IPR016039">
    <property type="entry name" value="Thiolase-like"/>
</dbReference>
<feature type="active site" description="Acyl-thioester intermediate" evidence="8">
    <location>
        <position position="125"/>
    </location>
</feature>
<feature type="domain" description="Hydroxymethylglutaryl-coenzyme A synthase C-terminal" evidence="12">
    <location>
        <begin position="183"/>
        <end position="466"/>
    </location>
</feature>
<comment type="catalytic activity">
    <reaction evidence="7">
        <text>acetoacetyl-CoA + acetyl-CoA + H2O = (3S)-3-hydroxy-3-methylglutaryl-CoA + CoA + H(+)</text>
        <dbReference type="Rhea" id="RHEA:10188"/>
        <dbReference type="ChEBI" id="CHEBI:15377"/>
        <dbReference type="ChEBI" id="CHEBI:15378"/>
        <dbReference type="ChEBI" id="CHEBI:43074"/>
        <dbReference type="ChEBI" id="CHEBI:57286"/>
        <dbReference type="ChEBI" id="CHEBI:57287"/>
        <dbReference type="ChEBI" id="CHEBI:57288"/>
        <dbReference type="EC" id="2.3.3.10"/>
    </reaction>
    <physiologicalReaction direction="left-to-right" evidence="7">
        <dbReference type="Rhea" id="RHEA:10189"/>
    </physiologicalReaction>
</comment>
<organism evidence="13 14">
    <name type="scientific">Adineta steineri</name>
    <dbReference type="NCBI Taxonomy" id="433720"/>
    <lineage>
        <taxon>Eukaryota</taxon>
        <taxon>Metazoa</taxon>
        <taxon>Spiralia</taxon>
        <taxon>Gnathifera</taxon>
        <taxon>Rotifera</taxon>
        <taxon>Eurotatoria</taxon>
        <taxon>Bdelloidea</taxon>
        <taxon>Adinetida</taxon>
        <taxon>Adinetidae</taxon>
        <taxon>Adineta</taxon>
    </lineage>
</organism>
<sequence>MSENGYTHRPTSVGILACELYIPSLYVEQSSLETYDNVSKGKYTIGLGQQRIAICSDHEDICSLCLTVLSRLLDQTGVHPQQIGRLDVGTETLVDKAKSIKTVLMQLFAENGNTAVEGVDNVNACYGGTAAIFNAIHWIESSYWDGRYAIVVMGDIAVYAKGNARPTGGAGACALLIGPNAPIVFEPGCRSTYMKHVYDFYKPNLSSPYPVVDGQLSVQCYTSALDACYTQYCTKAQMNNESHSNQSSVNEVNLSTFAGIVFHTPYVKLTQKSLSRLYLNDIIRGCSYIPSPLVEKYKGKIDLDSSMNDKELERDLIEKSREVYEQKTLPGLYFSQNMGNMYTPSVYYSLFSFLSSQTNDEQLYGRRILLFSYGSGLASSMYSIICRKVHDSRFTLAQIQKSVKQARHILDNERTELEPDLMDKLLLEREEKDHKAPFTPTQPSEVLKSGNMYLQSVDKNYRRYYEKFSGNNDTTDNKTIQKLYVFAVFFAVLFGAWSPITNKASVDDKFLSLENALTPSNNHQSAYISEKSLYEKQETTHSNHHKSRVLLSAEEYDTHYHHHHDSYLPSNYQYKSVFQQDRTAPGYSHSDSVEKYMNKKVKSKELDKTTDLKRQLTNDLLEQPFYKKSRSNYHINENIVAMDETNEGIDNVLNENKTMKIIRVERTTPAIVNDTLKLSYRKANE</sequence>
<feature type="binding site" evidence="9">
    <location>
        <position position="268"/>
    </location>
    <ligand>
        <name>CoA</name>
        <dbReference type="ChEBI" id="CHEBI:57287"/>
    </ligand>
</feature>
<name>A0A814KL80_9BILA</name>
<dbReference type="CDD" id="cd00827">
    <property type="entry name" value="init_cond_enzymes"/>
    <property type="match status" value="1"/>
</dbReference>
<dbReference type="GO" id="GO:0006084">
    <property type="term" value="P:acetyl-CoA metabolic process"/>
    <property type="evidence" value="ECO:0007669"/>
    <property type="project" value="InterPro"/>
</dbReference>
<evidence type="ECO:0000256" key="8">
    <source>
        <dbReference type="PIRSR" id="PIRSR610122-1"/>
    </source>
</evidence>
<feature type="active site" description="Proton donor/acceptor" evidence="8">
    <location>
        <position position="263"/>
    </location>
</feature>
<accession>A0A814KL80</accession>
<keyword evidence="6 10" id="KW-0756">Sterol biosynthesis</keyword>
<reference evidence="13" key="1">
    <citation type="submission" date="2021-02" db="EMBL/GenBank/DDBJ databases">
        <authorList>
            <person name="Nowell W R."/>
        </authorList>
    </citation>
    <scope>NUCLEOTIDE SEQUENCE</scope>
</reference>
<dbReference type="InterPro" id="IPR013528">
    <property type="entry name" value="HMG_CoA_synth_N"/>
</dbReference>
<evidence type="ECO:0000256" key="1">
    <source>
        <dbReference type="ARBA" id="ARBA00005218"/>
    </source>
</evidence>
<evidence type="ECO:0000256" key="5">
    <source>
        <dbReference type="ARBA" id="ARBA00022955"/>
    </source>
</evidence>
<dbReference type="Gene3D" id="3.40.47.10">
    <property type="match status" value="1"/>
</dbReference>
<dbReference type="GO" id="GO:0004421">
    <property type="term" value="F:hydroxymethylglutaryl-CoA synthase activity"/>
    <property type="evidence" value="ECO:0007669"/>
    <property type="project" value="UniProtKB-EC"/>
</dbReference>
<comment type="pathway">
    <text evidence="1 10">Metabolic intermediate biosynthesis; (R)-mevalonate biosynthesis; (R)-mevalonate from acetyl-CoA: step 2/3.</text>
</comment>
<evidence type="ECO:0000313" key="14">
    <source>
        <dbReference type="Proteomes" id="UP000663860"/>
    </source>
</evidence>
<evidence type="ECO:0000256" key="9">
    <source>
        <dbReference type="PIRSR" id="PIRSR610122-2"/>
    </source>
</evidence>
<keyword evidence="4 10" id="KW-0808">Transferase</keyword>
<evidence type="ECO:0000256" key="6">
    <source>
        <dbReference type="ARBA" id="ARBA00023011"/>
    </source>
</evidence>
<dbReference type="AlphaFoldDB" id="A0A814KL80"/>
<dbReference type="UniPathway" id="UPA00058">
    <property type="reaction ID" value="UER00102"/>
</dbReference>
<evidence type="ECO:0000256" key="7">
    <source>
        <dbReference type="ARBA" id="ARBA00049887"/>
    </source>
</evidence>
<evidence type="ECO:0000259" key="11">
    <source>
        <dbReference type="Pfam" id="PF01154"/>
    </source>
</evidence>
<evidence type="ECO:0000256" key="2">
    <source>
        <dbReference type="ARBA" id="ARBA00007061"/>
    </source>
</evidence>
<dbReference type="InterPro" id="IPR010122">
    <property type="entry name" value="HMG_CoA_synthase_euk"/>
</dbReference>
<proteinExistence type="inferred from homology"/>
<feature type="binding site" evidence="9">
    <location>
        <position position="217"/>
    </location>
    <ligand>
        <name>CoA</name>
        <dbReference type="ChEBI" id="CHEBI:57287"/>
    </ligand>
</feature>
<dbReference type="SUPFAM" id="SSF53901">
    <property type="entry name" value="Thiolase-like"/>
    <property type="match status" value="2"/>
</dbReference>
<keyword evidence="5 10" id="KW-0752">Steroid biosynthesis</keyword>
<keyword evidence="10" id="KW-0443">Lipid metabolism</keyword>
<comment type="similarity">
    <text evidence="2 10">Belongs to the thiolase-like superfamily. HMG-CoA synthase family.</text>
</comment>
<keyword evidence="10" id="KW-1207">Sterol metabolism</keyword>
<evidence type="ECO:0000313" key="13">
    <source>
        <dbReference type="EMBL" id="CAF1054059.1"/>
    </source>
</evidence>
<dbReference type="GO" id="GO:0010142">
    <property type="term" value="P:farnesyl diphosphate biosynthetic process, mevalonate pathway"/>
    <property type="evidence" value="ECO:0007669"/>
    <property type="project" value="InterPro"/>
</dbReference>